<dbReference type="PROSITE" id="PS00198">
    <property type="entry name" value="4FE4S_FER_1"/>
    <property type="match status" value="1"/>
</dbReference>
<proteinExistence type="predicted"/>
<dbReference type="AlphaFoldDB" id="X1CCH8"/>
<protein>
    <recommendedName>
        <fullName evidence="1">4Fe-4S ferredoxin-type domain-containing protein</fullName>
    </recommendedName>
</protein>
<feature type="domain" description="4Fe-4S ferredoxin-type" evidence="1">
    <location>
        <begin position="1"/>
        <end position="25"/>
    </location>
</feature>
<name>X1CCH8_9ZZZZ</name>
<sequence>DTEKCDGCGVCVIICPVNARYCPNSLSGKLPDFPPNEYQLFQIKNGKSELLNLEYCRRLEAEGRERECRVCEVYCPRDAIEIMYYTAK</sequence>
<reference evidence="2" key="1">
    <citation type="journal article" date="2014" name="Front. Microbiol.">
        <title>High frequency of phylogenetically diverse reductive dehalogenase-homologous genes in deep subseafloor sedimentary metagenomes.</title>
        <authorList>
            <person name="Kawai M."/>
            <person name="Futagami T."/>
            <person name="Toyoda A."/>
            <person name="Takaki Y."/>
            <person name="Nishi S."/>
            <person name="Hori S."/>
            <person name="Arai W."/>
            <person name="Tsubouchi T."/>
            <person name="Morono Y."/>
            <person name="Uchiyama I."/>
            <person name="Ito T."/>
            <person name="Fujiyama A."/>
            <person name="Inagaki F."/>
            <person name="Takami H."/>
        </authorList>
    </citation>
    <scope>NUCLEOTIDE SEQUENCE</scope>
    <source>
        <strain evidence="2">Expedition CK06-06</strain>
    </source>
</reference>
<dbReference type="SUPFAM" id="SSF54862">
    <property type="entry name" value="4Fe-4S ferredoxins"/>
    <property type="match status" value="1"/>
</dbReference>
<dbReference type="PROSITE" id="PS51379">
    <property type="entry name" value="4FE4S_FER_2"/>
    <property type="match status" value="1"/>
</dbReference>
<dbReference type="Gene3D" id="3.30.70.20">
    <property type="match status" value="1"/>
</dbReference>
<accession>X1CCH8</accession>
<gene>
    <name evidence="2" type="ORF">S01H4_21709</name>
</gene>
<evidence type="ECO:0000313" key="2">
    <source>
        <dbReference type="EMBL" id="GAG81961.1"/>
    </source>
</evidence>
<organism evidence="2">
    <name type="scientific">marine sediment metagenome</name>
    <dbReference type="NCBI Taxonomy" id="412755"/>
    <lineage>
        <taxon>unclassified sequences</taxon>
        <taxon>metagenomes</taxon>
        <taxon>ecological metagenomes</taxon>
    </lineage>
</organism>
<dbReference type="Pfam" id="PF00037">
    <property type="entry name" value="Fer4"/>
    <property type="match status" value="1"/>
</dbReference>
<feature type="non-terminal residue" evidence="2">
    <location>
        <position position="1"/>
    </location>
</feature>
<comment type="caution">
    <text evidence="2">The sequence shown here is derived from an EMBL/GenBank/DDBJ whole genome shotgun (WGS) entry which is preliminary data.</text>
</comment>
<evidence type="ECO:0000259" key="1">
    <source>
        <dbReference type="PROSITE" id="PS51379"/>
    </source>
</evidence>
<dbReference type="EMBL" id="BART01009864">
    <property type="protein sequence ID" value="GAG81961.1"/>
    <property type="molecule type" value="Genomic_DNA"/>
</dbReference>
<dbReference type="InterPro" id="IPR017896">
    <property type="entry name" value="4Fe4S_Fe-S-bd"/>
</dbReference>
<dbReference type="InterPro" id="IPR017900">
    <property type="entry name" value="4Fe4S_Fe_S_CS"/>
</dbReference>